<name>W2TTN0_NECAM</name>
<reference evidence="2" key="1">
    <citation type="journal article" date="2014" name="Nat. Genet.">
        <title>Genome of the human hookworm Necator americanus.</title>
        <authorList>
            <person name="Tang Y.T."/>
            <person name="Gao X."/>
            <person name="Rosa B.A."/>
            <person name="Abubucker S."/>
            <person name="Hallsworth-Pepin K."/>
            <person name="Martin J."/>
            <person name="Tyagi R."/>
            <person name="Heizer E."/>
            <person name="Zhang X."/>
            <person name="Bhonagiri-Palsikar V."/>
            <person name="Minx P."/>
            <person name="Warren W.C."/>
            <person name="Wang Q."/>
            <person name="Zhan B."/>
            <person name="Hotez P.J."/>
            <person name="Sternberg P.W."/>
            <person name="Dougall A."/>
            <person name="Gaze S.T."/>
            <person name="Mulvenna J."/>
            <person name="Sotillo J."/>
            <person name="Ranganathan S."/>
            <person name="Rabelo E.M."/>
            <person name="Wilson R.K."/>
            <person name="Felgner P.L."/>
            <person name="Bethony J."/>
            <person name="Hawdon J.M."/>
            <person name="Gasser R.B."/>
            <person name="Loukas A."/>
            <person name="Mitreva M."/>
        </authorList>
    </citation>
    <scope>NUCLEOTIDE SEQUENCE [LARGE SCALE GENOMIC DNA]</scope>
</reference>
<organism evidence="1 2">
    <name type="scientific">Necator americanus</name>
    <name type="common">Human hookworm</name>
    <dbReference type="NCBI Taxonomy" id="51031"/>
    <lineage>
        <taxon>Eukaryota</taxon>
        <taxon>Metazoa</taxon>
        <taxon>Ecdysozoa</taxon>
        <taxon>Nematoda</taxon>
        <taxon>Chromadorea</taxon>
        <taxon>Rhabditida</taxon>
        <taxon>Rhabditina</taxon>
        <taxon>Rhabditomorpha</taxon>
        <taxon>Strongyloidea</taxon>
        <taxon>Ancylostomatidae</taxon>
        <taxon>Bunostominae</taxon>
        <taxon>Necator</taxon>
    </lineage>
</organism>
<dbReference type="Gene3D" id="3.30.70.270">
    <property type="match status" value="1"/>
</dbReference>
<accession>W2TTN0</accession>
<evidence type="ECO:0008006" key="3">
    <source>
        <dbReference type="Google" id="ProtNLM"/>
    </source>
</evidence>
<dbReference type="EMBL" id="KI657952">
    <property type="protein sequence ID" value="ETN84407.1"/>
    <property type="molecule type" value="Genomic_DNA"/>
</dbReference>
<dbReference type="SUPFAM" id="SSF56672">
    <property type="entry name" value="DNA/RNA polymerases"/>
    <property type="match status" value="1"/>
</dbReference>
<evidence type="ECO:0000313" key="1">
    <source>
        <dbReference type="EMBL" id="ETN84407.1"/>
    </source>
</evidence>
<protein>
    <recommendedName>
        <fullName evidence="3">Reverse transcriptase domain-containing protein</fullName>
    </recommendedName>
</protein>
<dbReference type="Proteomes" id="UP000053676">
    <property type="component" value="Unassembled WGS sequence"/>
</dbReference>
<sequence length="170" mass="19515">MKAFERVLEARPKKIVSASPNQCGLAKDCSTMDAVRILLEKHREKNRGLDLAFLVLEKAFDRVPHELLWMCMRSPRTLLFADDVVLASESRDDPQKQVQSWTDRLQQHGLHLNVSKSEYMECGPRIEDGSIRVNGNKLKKVDCFKHLECKVTSTGDIDKKKVEHVLMRRG</sequence>
<gene>
    <name evidence="1" type="ORF">NECAME_01633</name>
</gene>
<dbReference type="InterPro" id="IPR043502">
    <property type="entry name" value="DNA/RNA_pol_sf"/>
</dbReference>
<dbReference type="PANTHER" id="PTHR47027">
    <property type="entry name" value="REVERSE TRANSCRIPTASE DOMAIN-CONTAINING PROTEIN"/>
    <property type="match status" value="1"/>
</dbReference>
<dbReference type="InterPro" id="IPR043128">
    <property type="entry name" value="Rev_trsase/Diguanyl_cyclase"/>
</dbReference>
<dbReference type="PANTHER" id="PTHR47027:SF20">
    <property type="entry name" value="REVERSE TRANSCRIPTASE-LIKE PROTEIN WITH RNA-DIRECTED DNA POLYMERASE DOMAIN"/>
    <property type="match status" value="1"/>
</dbReference>
<dbReference type="OrthoDB" id="41323at2759"/>
<evidence type="ECO:0000313" key="2">
    <source>
        <dbReference type="Proteomes" id="UP000053676"/>
    </source>
</evidence>
<dbReference type="KEGG" id="nai:NECAME_01633"/>
<proteinExistence type="predicted"/>
<dbReference type="AlphaFoldDB" id="W2TTN0"/>
<keyword evidence="2" id="KW-1185">Reference proteome</keyword>